<dbReference type="PROSITE" id="PS51257">
    <property type="entry name" value="PROKAR_LIPOPROTEIN"/>
    <property type="match status" value="1"/>
</dbReference>
<dbReference type="Pfam" id="PF13855">
    <property type="entry name" value="LRR_8"/>
    <property type="match status" value="1"/>
</dbReference>
<keyword evidence="1" id="KW-0433">Leucine-rich repeat</keyword>
<dbReference type="PATRIC" id="fig|1324352.5.peg.2372"/>
<dbReference type="InterPro" id="IPR001611">
    <property type="entry name" value="Leu-rich_rpt"/>
</dbReference>
<name>A0A0G3M2Q4_CHRGL</name>
<dbReference type="PANTHER" id="PTHR48051">
    <property type="match status" value="1"/>
</dbReference>
<dbReference type="EMBL" id="CP009928">
    <property type="protein sequence ID" value="AKK73134.1"/>
    <property type="molecule type" value="Genomic_DNA"/>
</dbReference>
<dbReference type="OrthoDB" id="1237882at2"/>
<dbReference type="RefSeq" id="WP_053328057.1">
    <property type="nucleotide sequence ID" value="NZ_CP009928.1"/>
</dbReference>
<evidence type="ECO:0000313" key="3">
    <source>
        <dbReference type="EMBL" id="AKK73134.1"/>
    </source>
</evidence>
<dbReference type="Gene3D" id="3.80.10.10">
    <property type="entry name" value="Ribonuclease Inhibitor"/>
    <property type="match status" value="1"/>
</dbReference>
<sequence length="255" mass="29948">MKLFQYLFFLLPLLASCQQYNTQPYDKYEETLRTFPTSTTEIIIDSVWRKRDSLTYLRFDKVRNIYLSEVDSIPLWIFNFKQLKSIESFSENKKITNIPEKIGNNINLTHIELPNNNISKIPEAIYTLKNLERLNLSNNKLIYIDPKIGNLKKMKIFLLSNNYDLKDLPKEICSLSNLVSLPINNTDISKLPECVKNMENIENINISNTNINYFPIKILDIAKLKEINAKGLKLKNYQEVKAICEKKNITFYYDE</sequence>
<dbReference type="SUPFAM" id="SSF52058">
    <property type="entry name" value="L domain-like"/>
    <property type="match status" value="1"/>
</dbReference>
<protein>
    <recommendedName>
        <fullName evidence="5">Leucine-rich repeat domain-containing protein</fullName>
    </recommendedName>
</protein>
<proteinExistence type="predicted"/>
<evidence type="ECO:0000313" key="4">
    <source>
        <dbReference type="Proteomes" id="UP000035213"/>
    </source>
</evidence>
<evidence type="ECO:0000256" key="1">
    <source>
        <dbReference type="ARBA" id="ARBA00022614"/>
    </source>
</evidence>
<accession>A0A0G3M2Q4</accession>
<dbReference type="GO" id="GO:0005737">
    <property type="term" value="C:cytoplasm"/>
    <property type="evidence" value="ECO:0007669"/>
    <property type="project" value="TreeGrafter"/>
</dbReference>
<dbReference type="Proteomes" id="UP000035213">
    <property type="component" value="Chromosome"/>
</dbReference>
<gene>
    <name evidence="3" type="ORF">OK18_11370</name>
</gene>
<dbReference type="PROSITE" id="PS51450">
    <property type="entry name" value="LRR"/>
    <property type="match status" value="2"/>
</dbReference>
<dbReference type="PANTHER" id="PTHR48051:SF1">
    <property type="entry name" value="RAS SUPPRESSOR PROTEIN 1"/>
    <property type="match status" value="1"/>
</dbReference>
<keyword evidence="2" id="KW-0677">Repeat</keyword>
<evidence type="ECO:0008006" key="5">
    <source>
        <dbReference type="Google" id="ProtNLM"/>
    </source>
</evidence>
<dbReference type="InterPro" id="IPR050216">
    <property type="entry name" value="LRR_domain-containing"/>
</dbReference>
<dbReference type="STRING" id="1324352.OK18_11370"/>
<organism evidence="3 4">
    <name type="scientific">Chryseobacterium gallinarum</name>
    <dbReference type="NCBI Taxonomy" id="1324352"/>
    <lineage>
        <taxon>Bacteria</taxon>
        <taxon>Pseudomonadati</taxon>
        <taxon>Bacteroidota</taxon>
        <taxon>Flavobacteriia</taxon>
        <taxon>Flavobacteriales</taxon>
        <taxon>Weeksellaceae</taxon>
        <taxon>Chryseobacterium group</taxon>
        <taxon>Chryseobacterium</taxon>
    </lineage>
</organism>
<reference evidence="3 4" key="1">
    <citation type="submission" date="2014-11" db="EMBL/GenBank/DDBJ databases">
        <authorList>
            <person name="Park G.-S."/>
            <person name="Hong S.-J."/>
            <person name="Jung B.K."/>
            <person name="Khan A.R."/>
            <person name="Kwak Y."/>
            <person name="Shin J.-H."/>
        </authorList>
    </citation>
    <scope>NUCLEOTIDE SEQUENCE [LARGE SCALE GENOMIC DNA]</scope>
    <source>
        <strain evidence="3 4">DSM 27622</strain>
    </source>
</reference>
<evidence type="ECO:0000256" key="2">
    <source>
        <dbReference type="ARBA" id="ARBA00022737"/>
    </source>
</evidence>
<dbReference type="InterPro" id="IPR032675">
    <property type="entry name" value="LRR_dom_sf"/>
</dbReference>
<dbReference type="AlphaFoldDB" id="A0A0G3M2Q4"/>
<dbReference type="KEGG" id="cgn:OK18_11370"/>